<dbReference type="EMBL" id="BLAY01000058">
    <property type="protein sequence ID" value="GET39092.1"/>
    <property type="molecule type" value="Genomic_DNA"/>
</dbReference>
<proteinExistence type="predicted"/>
<sequence>MNNALQLTYQTRPEINFHSYSSSPLKWTKKQSSVFLKGLLLKALGF</sequence>
<dbReference type="AlphaFoldDB" id="A0AAV3X8C1"/>
<protein>
    <submittedName>
        <fullName evidence="1">Uncharacterized protein</fullName>
    </submittedName>
</protein>
<accession>A0AAV3X8C1</accession>
<evidence type="ECO:0000313" key="2">
    <source>
        <dbReference type="Proteomes" id="UP001050975"/>
    </source>
</evidence>
<reference evidence="1" key="1">
    <citation type="submission" date="2019-10" db="EMBL/GenBank/DDBJ databases">
        <title>Draft genome sequece of Microseira wollei NIES-4236.</title>
        <authorList>
            <person name="Yamaguchi H."/>
            <person name="Suzuki S."/>
            <person name="Kawachi M."/>
        </authorList>
    </citation>
    <scope>NUCLEOTIDE SEQUENCE</scope>
    <source>
        <strain evidence="1">NIES-4236</strain>
    </source>
</reference>
<gene>
    <name evidence="1" type="ORF">MiSe_38530</name>
</gene>
<comment type="caution">
    <text evidence="1">The sequence shown here is derived from an EMBL/GenBank/DDBJ whole genome shotgun (WGS) entry which is preliminary data.</text>
</comment>
<keyword evidence="2" id="KW-1185">Reference proteome</keyword>
<dbReference type="Proteomes" id="UP001050975">
    <property type="component" value="Unassembled WGS sequence"/>
</dbReference>
<organism evidence="1 2">
    <name type="scientific">Microseira wollei NIES-4236</name>
    <dbReference type="NCBI Taxonomy" id="2530354"/>
    <lineage>
        <taxon>Bacteria</taxon>
        <taxon>Bacillati</taxon>
        <taxon>Cyanobacteriota</taxon>
        <taxon>Cyanophyceae</taxon>
        <taxon>Oscillatoriophycideae</taxon>
        <taxon>Aerosakkonematales</taxon>
        <taxon>Aerosakkonemataceae</taxon>
        <taxon>Microseira</taxon>
    </lineage>
</organism>
<evidence type="ECO:0000313" key="1">
    <source>
        <dbReference type="EMBL" id="GET39092.1"/>
    </source>
</evidence>
<name>A0AAV3X8C1_9CYAN</name>